<protein>
    <submittedName>
        <fullName evidence="2">Uncharacterized protein</fullName>
    </submittedName>
</protein>
<feature type="transmembrane region" description="Helical" evidence="1">
    <location>
        <begin position="12"/>
        <end position="31"/>
    </location>
</feature>
<accession>A0A1J0LXT9</accession>
<keyword evidence="1" id="KW-0472">Membrane</keyword>
<keyword evidence="1" id="KW-1133">Transmembrane helix</keyword>
<organism evidence="2 3">
    <name type="scientific">Thermus brockianus</name>
    <dbReference type="NCBI Taxonomy" id="56956"/>
    <lineage>
        <taxon>Bacteria</taxon>
        <taxon>Thermotogati</taxon>
        <taxon>Deinococcota</taxon>
        <taxon>Deinococci</taxon>
        <taxon>Thermales</taxon>
        <taxon>Thermaceae</taxon>
        <taxon>Thermus</taxon>
    </lineage>
</organism>
<reference evidence="3" key="1">
    <citation type="submission" date="2016-06" db="EMBL/GenBank/DDBJ databases">
        <title>Whole genome sequencing of Thermus brockianus strain GE-1.</title>
        <authorList>
            <person name="Schaefers C."/>
            <person name="Blank S."/>
            <person name="Wiebusch S."/>
            <person name="Elleuche S."/>
            <person name="Antranikian G."/>
        </authorList>
    </citation>
    <scope>NUCLEOTIDE SEQUENCE [LARGE SCALE GENOMIC DNA]</scope>
    <source>
        <strain evidence="3">GE-1</strain>
        <plasmid evidence="3">ptb1</plasmid>
    </source>
</reference>
<evidence type="ECO:0000313" key="2">
    <source>
        <dbReference type="EMBL" id="APD10419.1"/>
    </source>
</evidence>
<evidence type="ECO:0000313" key="3">
    <source>
        <dbReference type="Proteomes" id="UP000182993"/>
    </source>
</evidence>
<gene>
    <name evidence="2" type="ORF">A0O31_02394</name>
</gene>
<geneLocation type="plasmid" evidence="3">
    <name>ptb1</name>
</geneLocation>
<evidence type="ECO:0000256" key="1">
    <source>
        <dbReference type="SAM" id="Phobius"/>
    </source>
</evidence>
<dbReference type="Proteomes" id="UP000182993">
    <property type="component" value="Plasmid pTB1"/>
</dbReference>
<dbReference type="EMBL" id="CP016313">
    <property type="protein sequence ID" value="APD10419.1"/>
    <property type="molecule type" value="Genomic_DNA"/>
</dbReference>
<keyword evidence="1" id="KW-0812">Transmembrane</keyword>
<name>A0A1J0LXT9_THEBO</name>
<keyword evidence="2" id="KW-0614">Plasmid</keyword>
<feature type="transmembrane region" description="Helical" evidence="1">
    <location>
        <begin position="37"/>
        <end position="60"/>
    </location>
</feature>
<dbReference type="AlphaFoldDB" id="A0A1J0LXT9"/>
<sequence length="71" mass="8545">MYLQEESYRQRPIQNFFAYMNFGSLVVVAPLDFRNRVFMIKGSVVMYFIIIFKVYFLGFLSKYPTRIAKIQ</sequence>
<proteinExistence type="predicted"/>
<dbReference type="KEGG" id="tbc:A0O31_02394"/>